<dbReference type="InterPro" id="IPR007493">
    <property type="entry name" value="DUF538"/>
</dbReference>
<protein>
    <submittedName>
        <fullName evidence="1">Uncharacterized protein</fullName>
    </submittedName>
</protein>
<comment type="caution">
    <text evidence="1">The sequence shown here is derived from an EMBL/GenBank/DDBJ whole genome shotgun (WGS) entry which is preliminary data.</text>
</comment>
<sequence length="169" mass="19600">MMKSAQHTVDRDQVVEENDAPWLDDQMPHNHLDYPQSWYLPLGSDDHQAGLVMVEQMYGTYQGSYQLNYNSVISGYIRKDKLTNLSGVQVKLLFALRLIISLSVPNVAVDWIAMASTGRILRVILLFLRFKIEVFHEDYSQSKLQRVVQEQEYSAKQKEQNVVHWDLDA</sequence>
<dbReference type="SUPFAM" id="SSF141562">
    <property type="entry name" value="At5g01610-like"/>
    <property type="match status" value="1"/>
</dbReference>
<dbReference type="Gene3D" id="2.30.240.10">
    <property type="entry name" value="At5g01610-like"/>
    <property type="match status" value="1"/>
</dbReference>
<organism evidence="1">
    <name type="scientific">Salvia splendens</name>
    <name type="common">Scarlet sage</name>
    <dbReference type="NCBI Taxonomy" id="180675"/>
    <lineage>
        <taxon>Eukaryota</taxon>
        <taxon>Viridiplantae</taxon>
        <taxon>Streptophyta</taxon>
        <taxon>Embryophyta</taxon>
        <taxon>Tracheophyta</taxon>
        <taxon>Spermatophyta</taxon>
        <taxon>Magnoliopsida</taxon>
        <taxon>eudicotyledons</taxon>
        <taxon>Gunneridae</taxon>
        <taxon>Pentapetalae</taxon>
        <taxon>asterids</taxon>
        <taxon>lamiids</taxon>
        <taxon>Lamiales</taxon>
        <taxon>Lamiaceae</taxon>
        <taxon>Nepetoideae</taxon>
        <taxon>Mentheae</taxon>
        <taxon>Salviinae</taxon>
        <taxon>Salvia</taxon>
        <taxon>Salvia subgen. Calosphace</taxon>
        <taxon>core Calosphace</taxon>
    </lineage>
</organism>
<dbReference type="AlphaFoldDB" id="A0A8X8XS37"/>
<evidence type="ECO:0000313" key="1">
    <source>
        <dbReference type="EMBL" id="KAG6417802.1"/>
    </source>
</evidence>
<dbReference type="EMBL" id="PNBA02000007">
    <property type="protein sequence ID" value="KAG6417802.1"/>
    <property type="molecule type" value="Genomic_DNA"/>
</dbReference>
<reference evidence="1" key="1">
    <citation type="submission" date="2018-01" db="EMBL/GenBank/DDBJ databases">
        <authorList>
            <person name="Mao J.F."/>
        </authorList>
    </citation>
    <scope>NUCLEOTIDE SEQUENCE</scope>
    <source>
        <strain evidence="1">Huo1</strain>
        <tissue evidence="1">Leaf</tissue>
    </source>
</reference>
<reference evidence="1" key="2">
    <citation type="submission" date="2020-08" db="EMBL/GenBank/DDBJ databases">
        <title>Plant Genome Project.</title>
        <authorList>
            <person name="Zhang R.-G."/>
        </authorList>
    </citation>
    <scope>NUCLEOTIDE SEQUENCE</scope>
    <source>
        <strain evidence="1">Huo1</strain>
        <tissue evidence="1">Leaf</tissue>
    </source>
</reference>
<dbReference type="InterPro" id="IPR036758">
    <property type="entry name" value="At5g01610-like"/>
</dbReference>
<dbReference type="Proteomes" id="UP000298416">
    <property type="component" value="Unassembled WGS sequence"/>
</dbReference>
<accession>A0A8X8XS37</accession>
<keyword evidence="2" id="KW-1185">Reference proteome</keyword>
<dbReference type="Pfam" id="PF04398">
    <property type="entry name" value="DUF538"/>
    <property type="match status" value="1"/>
</dbReference>
<gene>
    <name evidence="1" type="ORF">SASPL_119995</name>
</gene>
<evidence type="ECO:0000313" key="2">
    <source>
        <dbReference type="Proteomes" id="UP000298416"/>
    </source>
</evidence>
<proteinExistence type="predicted"/>
<name>A0A8X8XS37_SALSN</name>